<name>A0AA40ABA2_9PEZI</name>
<sequence>MRPMMPHYPIELAVGLTMIFLSVLPGIRDPTGARFSSLNPSLHASSALNLVAQDRCAARAVLVRLQIAYLWTIFTATRFRVPAAFGLWSGLVSTPPTSCFLVTYIFLFPGGKGL</sequence>
<protein>
    <submittedName>
        <fullName evidence="2">Uncharacterized protein</fullName>
    </submittedName>
</protein>
<keyword evidence="1" id="KW-0732">Signal</keyword>
<evidence type="ECO:0000313" key="2">
    <source>
        <dbReference type="EMBL" id="KAK0712555.1"/>
    </source>
</evidence>
<dbReference type="RefSeq" id="XP_060293878.1">
    <property type="nucleotide sequence ID" value="XM_060434473.1"/>
</dbReference>
<reference evidence="2" key="1">
    <citation type="submission" date="2023-06" db="EMBL/GenBank/DDBJ databases">
        <title>Genome-scale phylogeny and comparative genomics of the fungal order Sordariales.</title>
        <authorList>
            <consortium name="Lawrence Berkeley National Laboratory"/>
            <person name="Hensen N."/>
            <person name="Bonometti L."/>
            <person name="Westerberg I."/>
            <person name="Brannstrom I.O."/>
            <person name="Guillou S."/>
            <person name="Cros-Aarteil S."/>
            <person name="Calhoun S."/>
            <person name="Haridas S."/>
            <person name="Kuo A."/>
            <person name="Mondo S."/>
            <person name="Pangilinan J."/>
            <person name="Riley R."/>
            <person name="LaButti K."/>
            <person name="Andreopoulos B."/>
            <person name="Lipzen A."/>
            <person name="Chen C."/>
            <person name="Yanf M."/>
            <person name="Daum C."/>
            <person name="Ng V."/>
            <person name="Clum A."/>
            <person name="Steindorff A."/>
            <person name="Ohm R."/>
            <person name="Martin F."/>
            <person name="Silar P."/>
            <person name="Natvig D."/>
            <person name="Lalanne C."/>
            <person name="Gautier V."/>
            <person name="Ament-velasquez S.L."/>
            <person name="Kruys A."/>
            <person name="Hutchinson M.I."/>
            <person name="Powell A.J."/>
            <person name="Barry K."/>
            <person name="Miller A.N."/>
            <person name="Grigoriev I.V."/>
            <person name="Debuchy R."/>
            <person name="Gladieux P."/>
            <person name="Thoren M.H."/>
            <person name="Johannesson H."/>
        </authorList>
    </citation>
    <scope>NUCLEOTIDE SEQUENCE</scope>
    <source>
        <strain evidence="2">SMH2392-1A</strain>
    </source>
</reference>
<dbReference type="AlphaFoldDB" id="A0AA40ABA2"/>
<dbReference type="Proteomes" id="UP001172101">
    <property type="component" value="Unassembled WGS sequence"/>
</dbReference>
<comment type="caution">
    <text evidence="2">The sequence shown here is derived from an EMBL/GenBank/DDBJ whole genome shotgun (WGS) entry which is preliminary data.</text>
</comment>
<accession>A0AA40ABA2</accession>
<feature type="chain" id="PRO_5041410216" evidence="1">
    <location>
        <begin position="26"/>
        <end position="114"/>
    </location>
</feature>
<feature type="signal peptide" evidence="1">
    <location>
        <begin position="1"/>
        <end position="25"/>
    </location>
</feature>
<evidence type="ECO:0000313" key="3">
    <source>
        <dbReference type="Proteomes" id="UP001172101"/>
    </source>
</evidence>
<gene>
    <name evidence="2" type="ORF">B0T26DRAFT_339848</name>
</gene>
<dbReference type="GeneID" id="85317743"/>
<evidence type="ECO:0000256" key="1">
    <source>
        <dbReference type="SAM" id="SignalP"/>
    </source>
</evidence>
<organism evidence="2 3">
    <name type="scientific">Lasiosphaeria miniovina</name>
    <dbReference type="NCBI Taxonomy" id="1954250"/>
    <lineage>
        <taxon>Eukaryota</taxon>
        <taxon>Fungi</taxon>
        <taxon>Dikarya</taxon>
        <taxon>Ascomycota</taxon>
        <taxon>Pezizomycotina</taxon>
        <taxon>Sordariomycetes</taxon>
        <taxon>Sordariomycetidae</taxon>
        <taxon>Sordariales</taxon>
        <taxon>Lasiosphaeriaceae</taxon>
        <taxon>Lasiosphaeria</taxon>
    </lineage>
</organism>
<dbReference type="EMBL" id="JAUIRO010000005">
    <property type="protein sequence ID" value="KAK0712555.1"/>
    <property type="molecule type" value="Genomic_DNA"/>
</dbReference>
<keyword evidence="3" id="KW-1185">Reference proteome</keyword>
<proteinExistence type="predicted"/>